<dbReference type="Gramene" id="evm.model.06.786">
    <property type="protein sequence ID" value="cds.evm.model.06.786"/>
    <property type="gene ID" value="evm.TU.06.786"/>
</dbReference>
<dbReference type="InterPro" id="IPR000907">
    <property type="entry name" value="LipOase"/>
</dbReference>
<keyword evidence="3" id="KW-0560">Oxidoreductase</keyword>
<protein>
    <recommendedName>
        <fullName evidence="4">Lipoxygenase domain-containing protein</fullName>
    </recommendedName>
</protein>
<keyword evidence="6" id="KW-1185">Reference proteome</keyword>
<dbReference type="Gene3D" id="1.20.245.10">
    <property type="entry name" value="Lipoxygenase-1, Domain 5"/>
    <property type="match status" value="1"/>
</dbReference>
<dbReference type="InterPro" id="IPR013819">
    <property type="entry name" value="LipOase_C"/>
</dbReference>
<reference evidence="5" key="2">
    <citation type="submission" date="2021-03" db="UniProtKB">
        <authorList>
            <consortium name="EnsemblPlants"/>
        </authorList>
    </citation>
    <scope>IDENTIFICATION</scope>
</reference>
<reference evidence="5" key="1">
    <citation type="submission" date="2018-11" db="EMBL/GenBank/DDBJ databases">
        <authorList>
            <person name="Grassa J C."/>
        </authorList>
    </citation>
    <scope>NUCLEOTIDE SEQUENCE [LARGE SCALE GENOMIC DNA]</scope>
</reference>
<dbReference type="GO" id="GO:0016702">
    <property type="term" value="F:oxidoreductase activity, acting on single donors with incorporation of molecular oxygen, incorporation of two atoms of oxygen"/>
    <property type="evidence" value="ECO:0007669"/>
    <property type="project" value="InterPro"/>
</dbReference>
<name>A0A803PZZ2_CANSA</name>
<dbReference type="InterPro" id="IPR001246">
    <property type="entry name" value="LipOase_plant"/>
</dbReference>
<dbReference type="GO" id="GO:0046872">
    <property type="term" value="F:metal ion binding"/>
    <property type="evidence" value="ECO:0007669"/>
    <property type="project" value="UniProtKB-KW"/>
</dbReference>
<dbReference type="PRINTS" id="PR00468">
    <property type="entry name" value="PLTLPOXGNASE"/>
</dbReference>
<dbReference type="SUPFAM" id="SSF48484">
    <property type="entry name" value="Lipoxigenase"/>
    <property type="match status" value="2"/>
</dbReference>
<keyword evidence="1" id="KW-0479">Metal-binding</keyword>
<dbReference type="AlphaFoldDB" id="A0A803PZZ2"/>
<feature type="domain" description="Lipoxygenase" evidence="4">
    <location>
        <begin position="1"/>
        <end position="131"/>
    </location>
</feature>
<organism evidence="5 6">
    <name type="scientific">Cannabis sativa</name>
    <name type="common">Hemp</name>
    <name type="synonym">Marijuana</name>
    <dbReference type="NCBI Taxonomy" id="3483"/>
    <lineage>
        <taxon>Eukaryota</taxon>
        <taxon>Viridiplantae</taxon>
        <taxon>Streptophyta</taxon>
        <taxon>Embryophyta</taxon>
        <taxon>Tracheophyta</taxon>
        <taxon>Spermatophyta</taxon>
        <taxon>Magnoliopsida</taxon>
        <taxon>eudicotyledons</taxon>
        <taxon>Gunneridae</taxon>
        <taxon>Pentapetalae</taxon>
        <taxon>rosids</taxon>
        <taxon>fabids</taxon>
        <taxon>Rosales</taxon>
        <taxon>Cannabaceae</taxon>
        <taxon>Cannabis</taxon>
    </lineage>
</organism>
<proteinExistence type="predicted"/>
<evidence type="ECO:0000313" key="5">
    <source>
        <dbReference type="EnsemblPlants" id="cds.evm.model.06.786"/>
    </source>
</evidence>
<evidence type="ECO:0000313" key="6">
    <source>
        <dbReference type="Proteomes" id="UP000596661"/>
    </source>
</evidence>
<keyword evidence="2" id="KW-0223">Dioxygenase</keyword>
<dbReference type="OMA" id="HIRRIMV"/>
<dbReference type="PANTHER" id="PTHR11771">
    <property type="entry name" value="LIPOXYGENASE"/>
    <property type="match status" value="1"/>
</dbReference>
<dbReference type="PROSITE" id="PS51393">
    <property type="entry name" value="LIPOXYGENASE_3"/>
    <property type="match status" value="1"/>
</dbReference>
<evidence type="ECO:0000256" key="1">
    <source>
        <dbReference type="ARBA" id="ARBA00022723"/>
    </source>
</evidence>
<dbReference type="Gene3D" id="4.10.375.10">
    <property type="entry name" value="Lipoxygenase-1, Domain 2"/>
    <property type="match status" value="1"/>
</dbReference>
<dbReference type="Pfam" id="PF00305">
    <property type="entry name" value="Lipoxygenase"/>
    <property type="match status" value="2"/>
</dbReference>
<accession>A0A803PZZ2</accession>
<dbReference type="InterPro" id="IPR036226">
    <property type="entry name" value="LipOase_C_sf"/>
</dbReference>
<dbReference type="Proteomes" id="UP000596661">
    <property type="component" value="Chromosome 6"/>
</dbReference>
<dbReference type="EMBL" id="UZAU01000579">
    <property type="status" value="NOT_ANNOTATED_CDS"/>
    <property type="molecule type" value="Genomic_DNA"/>
</dbReference>
<evidence type="ECO:0000259" key="4">
    <source>
        <dbReference type="PROSITE" id="PS51393"/>
    </source>
</evidence>
<dbReference type="EnsemblPlants" id="evm.model.06.786">
    <property type="protein sequence ID" value="cds.evm.model.06.786"/>
    <property type="gene ID" value="evm.TU.06.786"/>
</dbReference>
<sequence>MEWDRVYGYAKYNDLGDPDQSKVLSRKILGGKDLLYPRRGRINRPTTQEGDLKAWMDDEEFEREMIAGVHPVHIRRIMVRDGQGCELAQHYPYALDGLLIWEAIHTWVKDYCNNYYNDNKMVQKDKELQHW</sequence>
<evidence type="ECO:0000256" key="2">
    <source>
        <dbReference type="ARBA" id="ARBA00022964"/>
    </source>
</evidence>
<evidence type="ECO:0000256" key="3">
    <source>
        <dbReference type="ARBA" id="ARBA00023002"/>
    </source>
</evidence>
<dbReference type="GO" id="GO:0034440">
    <property type="term" value="P:lipid oxidation"/>
    <property type="evidence" value="ECO:0007669"/>
    <property type="project" value="InterPro"/>
</dbReference>